<comment type="caution">
    <text evidence="3">The sequence shown here is derived from an EMBL/GenBank/DDBJ whole genome shotgun (WGS) entry which is preliminary data.</text>
</comment>
<organism evidence="3 4">
    <name type="scientific">Rheinheimera lutimaris</name>
    <dbReference type="NCBI Taxonomy" id="2740584"/>
    <lineage>
        <taxon>Bacteria</taxon>
        <taxon>Pseudomonadati</taxon>
        <taxon>Pseudomonadota</taxon>
        <taxon>Gammaproteobacteria</taxon>
        <taxon>Chromatiales</taxon>
        <taxon>Chromatiaceae</taxon>
        <taxon>Rheinheimera</taxon>
    </lineage>
</organism>
<dbReference type="PANTHER" id="PTHR40278:SF2">
    <property type="entry name" value="TYPE IV PILUS INNER MEMBRANE COMPONENT PILN"/>
    <property type="match status" value="1"/>
</dbReference>
<dbReference type="GO" id="GO:0043107">
    <property type="term" value="P:type IV pilus-dependent motility"/>
    <property type="evidence" value="ECO:0007669"/>
    <property type="project" value="TreeGrafter"/>
</dbReference>
<sequence>MAYINLLPWRDAARKERQKQYLTVLTATAMFSFLLVFLINMVYSARIDGQTQRNRFLENEIKVLDQRIAEIRNLNDTKKSLQQRMSLISQLQGSRNLGTQIMDEIASAVPAGVYLTQLEKKGTSLLLIGKSESNNRLSNMLREAEDSDLLSSPYLEFIEAGKDSVSLLSNFKMHLTVKGYEDVQSSNTPATGKPGNGGAK</sequence>
<evidence type="ECO:0000313" key="4">
    <source>
        <dbReference type="Proteomes" id="UP000523161"/>
    </source>
</evidence>
<dbReference type="Pfam" id="PF05137">
    <property type="entry name" value="PilN"/>
    <property type="match status" value="1"/>
</dbReference>
<feature type="coiled-coil region" evidence="1">
    <location>
        <begin position="47"/>
        <end position="91"/>
    </location>
</feature>
<dbReference type="RefSeq" id="WP_173499375.1">
    <property type="nucleotide sequence ID" value="NZ_JABSOD010000001.1"/>
</dbReference>
<proteinExistence type="predicted"/>
<protein>
    <submittedName>
        <fullName evidence="3">PilN domain-containing protein</fullName>
    </submittedName>
</protein>
<keyword evidence="2" id="KW-0472">Membrane</keyword>
<dbReference type="AlphaFoldDB" id="A0A7Y5ANE2"/>
<name>A0A7Y5ANE2_9GAMM</name>
<evidence type="ECO:0000256" key="1">
    <source>
        <dbReference type="SAM" id="Coils"/>
    </source>
</evidence>
<dbReference type="EMBL" id="JABSOD010000001">
    <property type="protein sequence ID" value="NRQ41124.1"/>
    <property type="molecule type" value="Genomic_DNA"/>
</dbReference>
<dbReference type="GO" id="GO:0043683">
    <property type="term" value="P:type IV pilus assembly"/>
    <property type="evidence" value="ECO:0007669"/>
    <property type="project" value="TreeGrafter"/>
</dbReference>
<keyword evidence="2" id="KW-1133">Transmembrane helix</keyword>
<dbReference type="PANTHER" id="PTHR40278">
    <property type="entry name" value="DNA UTILIZATION PROTEIN HOFN"/>
    <property type="match status" value="1"/>
</dbReference>
<dbReference type="InterPro" id="IPR007813">
    <property type="entry name" value="PilN"/>
</dbReference>
<keyword evidence="1" id="KW-0175">Coiled coil</keyword>
<gene>
    <name evidence="3" type="ORF">HRH59_00855</name>
</gene>
<dbReference type="Proteomes" id="UP000523161">
    <property type="component" value="Unassembled WGS sequence"/>
</dbReference>
<evidence type="ECO:0000256" key="2">
    <source>
        <dbReference type="SAM" id="Phobius"/>
    </source>
</evidence>
<accession>A0A7Y5ANE2</accession>
<dbReference type="InterPro" id="IPR052534">
    <property type="entry name" value="Extracell_DNA_Util/SecSys_Comp"/>
</dbReference>
<reference evidence="3 4" key="1">
    <citation type="submission" date="2020-06" db="EMBL/GenBank/DDBJ databases">
        <title>Rheinheimera sp. nov., a marine bacterium isolated from coastal.</title>
        <authorList>
            <person name="Yu Q."/>
            <person name="Qi Y."/>
            <person name="Pu J."/>
        </authorList>
    </citation>
    <scope>NUCLEOTIDE SEQUENCE [LARGE SCALE GENOMIC DNA]</scope>
    <source>
        <strain evidence="3 4">YQF-2</strain>
    </source>
</reference>
<evidence type="ECO:0000313" key="3">
    <source>
        <dbReference type="EMBL" id="NRQ41124.1"/>
    </source>
</evidence>
<keyword evidence="2" id="KW-0812">Transmembrane</keyword>
<keyword evidence="4" id="KW-1185">Reference proteome</keyword>
<feature type="transmembrane region" description="Helical" evidence="2">
    <location>
        <begin position="21"/>
        <end position="43"/>
    </location>
</feature>